<dbReference type="GO" id="GO:0070042">
    <property type="term" value="F:rRNA (uridine-N3-)-methyltransferase activity"/>
    <property type="evidence" value="ECO:0007669"/>
    <property type="project" value="InterPro"/>
</dbReference>
<dbReference type="CDD" id="cd02440">
    <property type="entry name" value="AdoMet_MTases"/>
    <property type="match status" value="1"/>
</dbReference>
<feature type="domain" description="25S rRNA (uridine-N(3))-methyltransferase BMT5-like" evidence="1">
    <location>
        <begin position="16"/>
        <end position="180"/>
    </location>
</feature>
<dbReference type="PANTHER" id="PTHR11538">
    <property type="entry name" value="PHENYLALANYL-TRNA SYNTHETASE"/>
    <property type="match status" value="1"/>
</dbReference>
<dbReference type="GO" id="GO:0070475">
    <property type="term" value="P:rRNA base methylation"/>
    <property type="evidence" value="ECO:0007669"/>
    <property type="project" value="InterPro"/>
</dbReference>
<evidence type="ECO:0000313" key="3">
    <source>
        <dbReference type="Proteomes" id="UP000677054"/>
    </source>
</evidence>
<name>A0A7R9AEI9_9CRUS</name>
<dbReference type="Proteomes" id="UP000677054">
    <property type="component" value="Unassembled WGS sequence"/>
</dbReference>
<keyword evidence="3" id="KW-1185">Reference proteome</keyword>
<dbReference type="Gene3D" id="3.30.70.380">
    <property type="entry name" value="Ferrodoxin-fold anticodon-binding domain"/>
    <property type="match status" value="1"/>
</dbReference>
<dbReference type="SUPFAM" id="SSF53335">
    <property type="entry name" value="S-adenosyl-L-methionine-dependent methyltransferases"/>
    <property type="match status" value="2"/>
</dbReference>
<accession>A0A7R9AEI9</accession>
<dbReference type="EMBL" id="CAJPEV010004648">
    <property type="protein sequence ID" value="CAG0902117.1"/>
    <property type="molecule type" value="Genomic_DNA"/>
</dbReference>
<dbReference type="InterPro" id="IPR029063">
    <property type="entry name" value="SAM-dependent_MTases_sf"/>
</dbReference>
<dbReference type="GO" id="GO:0005737">
    <property type="term" value="C:cytoplasm"/>
    <property type="evidence" value="ECO:0007669"/>
    <property type="project" value="TreeGrafter"/>
</dbReference>
<dbReference type="OrthoDB" id="347018at2759"/>
<sequence>MGGKRPWTFDSKDRILLVGEGDFSFAASLARLHPGVGIVASTVSTAIDSLEAVQNVEAIKSQGGAVLCGLDGKKLHKCPFLQERPRFTAIVFNFPHSGGKMRMDRNRHLLRRFLASAKRILDPGGRILVTLCGGQAGVPVDVPSREYGNTWQLPTQVATCGLRITNVHPFDGDAFPGYRRTGYRSLDKGFHSYAALTFEIGAQDEPDFVRRLWRETRNVRALFSTTDSPMAGLVSRLRDSAPDLRWQCEDTLLTEFDQARCTSLCEDSVLLFAIRTKSGSVPIKHYLAASSKTFLGHFSIFLNESKTIDDCILLDMNAAAKLHFRLEDERQLWFSHVSPSNCISFHHLFPPKFTYDISFWTDGGHEPAMQSFSRLTADHWDLIRSWRVLDRYASPEGRSSTTIRIAYDSPHLPLSDWLVKFFHLKVLKAKLERVKGITI</sequence>
<dbReference type="InterPro" id="IPR036690">
    <property type="entry name" value="Fdx_antiC-bd_sf"/>
</dbReference>
<dbReference type="EMBL" id="LR904165">
    <property type="protein sequence ID" value="CAD7252629.1"/>
    <property type="molecule type" value="Genomic_DNA"/>
</dbReference>
<gene>
    <name evidence="2" type="ORF">DSTB1V02_LOCUS12387</name>
</gene>
<protein>
    <recommendedName>
        <fullName evidence="1">25S rRNA (uridine-N(3))-methyltransferase BMT5-like domain-containing protein</fullName>
    </recommendedName>
</protein>
<dbReference type="AlphaFoldDB" id="A0A7R9AEI9"/>
<dbReference type="PANTHER" id="PTHR11538:SF26">
    <property type="entry name" value="FERREDOXIN-FOLD ANTICODON-BINDING DOMAIN-CONTAINING PROTEIN 1"/>
    <property type="match status" value="1"/>
</dbReference>
<dbReference type="Pfam" id="PF10354">
    <property type="entry name" value="BMT5-like"/>
    <property type="match status" value="1"/>
</dbReference>
<proteinExistence type="predicted"/>
<evidence type="ECO:0000313" key="2">
    <source>
        <dbReference type="EMBL" id="CAD7252629.1"/>
    </source>
</evidence>
<reference evidence="2" key="1">
    <citation type="submission" date="2020-11" db="EMBL/GenBank/DDBJ databases">
        <authorList>
            <person name="Tran Van P."/>
        </authorList>
    </citation>
    <scope>NUCLEOTIDE SEQUENCE</scope>
</reference>
<feature type="non-terminal residue" evidence="2">
    <location>
        <position position="1"/>
    </location>
</feature>
<organism evidence="2">
    <name type="scientific">Darwinula stevensoni</name>
    <dbReference type="NCBI Taxonomy" id="69355"/>
    <lineage>
        <taxon>Eukaryota</taxon>
        <taxon>Metazoa</taxon>
        <taxon>Ecdysozoa</taxon>
        <taxon>Arthropoda</taxon>
        <taxon>Crustacea</taxon>
        <taxon>Oligostraca</taxon>
        <taxon>Ostracoda</taxon>
        <taxon>Podocopa</taxon>
        <taxon>Podocopida</taxon>
        <taxon>Darwinulocopina</taxon>
        <taxon>Darwinuloidea</taxon>
        <taxon>Darwinulidae</taxon>
        <taxon>Darwinula</taxon>
    </lineage>
</organism>
<dbReference type="Gene3D" id="3.40.50.150">
    <property type="entry name" value="Vaccinia Virus protein VP39"/>
    <property type="match status" value="1"/>
</dbReference>
<evidence type="ECO:0000259" key="1">
    <source>
        <dbReference type="Pfam" id="PF10354"/>
    </source>
</evidence>
<dbReference type="InterPro" id="IPR019446">
    <property type="entry name" value="BMT5-like"/>
</dbReference>